<reference evidence="2" key="1">
    <citation type="submission" date="2020-05" db="EMBL/GenBank/DDBJ databases">
        <title>WGS assembly of Corymbia citriodora subspecies variegata.</title>
        <authorList>
            <person name="Barry K."/>
            <person name="Hundley H."/>
            <person name="Shu S."/>
            <person name="Jenkins J."/>
            <person name="Grimwood J."/>
            <person name="Baten A."/>
        </authorList>
    </citation>
    <scope>NUCLEOTIDE SEQUENCE</scope>
    <source>
        <strain evidence="2">CV2-018</strain>
    </source>
</reference>
<dbReference type="SUPFAM" id="SSF55658">
    <property type="entry name" value="L9 N-domain-like"/>
    <property type="match status" value="1"/>
</dbReference>
<proteinExistence type="predicted"/>
<dbReference type="InterPro" id="IPR037056">
    <property type="entry name" value="RNase_H1_N_sf"/>
</dbReference>
<evidence type="ECO:0000313" key="2">
    <source>
        <dbReference type="EMBL" id="KAF7851549.1"/>
    </source>
</evidence>
<organism evidence="2 3">
    <name type="scientific">Corymbia citriodora subsp. variegata</name>
    <dbReference type="NCBI Taxonomy" id="360336"/>
    <lineage>
        <taxon>Eukaryota</taxon>
        <taxon>Viridiplantae</taxon>
        <taxon>Streptophyta</taxon>
        <taxon>Embryophyta</taxon>
        <taxon>Tracheophyta</taxon>
        <taxon>Spermatophyta</taxon>
        <taxon>Magnoliopsida</taxon>
        <taxon>eudicotyledons</taxon>
        <taxon>Gunneridae</taxon>
        <taxon>Pentapetalae</taxon>
        <taxon>rosids</taxon>
        <taxon>malvids</taxon>
        <taxon>Myrtales</taxon>
        <taxon>Myrtaceae</taxon>
        <taxon>Myrtoideae</taxon>
        <taxon>Eucalypteae</taxon>
        <taxon>Corymbia</taxon>
    </lineage>
</organism>
<dbReference type="InterPro" id="IPR011320">
    <property type="entry name" value="RNase_H1_N"/>
</dbReference>
<gene>
    <name evidence="2" type="ORF">BT93_L3664</name>
</gene>
<evidence type="ECO:0000313" key="3">
    <source>
        <dbReference type="Proteomes" id="UP000806378"/>
    </source>
</evidence>
<dbReference type="Gramene" id="rna-gnl|WGS:JABURB|Cocit.L3664.1">
    <property type="protein sequence ID" value="cds-KAF7851549.1"/>
    <property type="gene ID" value="gene-BT93_L3664"/>
</dbReference>
<feature type="domain" description="Ribonuclease H1 N-terminal" evidence="1">
    <location>
        <begin position="37"/>
        <end position="76"/>
    </location>
</feature>
<dbReference type="EMBL" id="MU089534">
    <property type="protein sequence ID" value="KAF7851549.1"/>
    <property type="molecule type" value="Genomic_DNA"/>
</dbReference>
<dbReference type="Pfam" id="PF01693">
    <property type="entry name" value="Cauli_VI"/>
    <property type="match status" value="1"/>
</dbReference>
<sequence length="389" mass="44224">MTKTKTEKPIEESKSIEAAASSVSLAINKMENKSENKYYVVYNGPHPGVYNTWHEAHRNIVGLNVAHKSFTSREEATGSFLDFQKKQKKTYAQTITTPLEEVPEARLTVLGKLPMTLEKQPELKKDIESFLQDTKITPEVWFHWSNLARTDSGRNIEAIRACAVDRTETGSKFNIFPGADPRMVLQLFLCGLIENIYPSSNLLEIKNFPESIKKAISNYRKKSGLADRPIFIKLHSSITDWEENDILLPYHLIKLGPSSKKMELGEQKKSTCLPPRPVNISELHHERAMMLSQILFEVNKIEKKTGAKIHHATTKVLIRSTTSNYQEMTDEDLEKSISFEANFLSGNLDVSTTTKIKYCKLVRANPHHQCPNCLVEADEEINGEDIEDY</sequence>
<dbReference type="InterPro" id="IPR009027">
    <property type="entry name" value="Ribosomal_bL9/RNase_H1_N"/>
</dbReference>
<dbReference type="Proteomes" id="UP000806378">
    <property type="component" value="Unassembled WGS sequence"/>
</dbReference>
<keyword evidence="3" id="KW-1185">Reference proteome</keyword>
<dbReference type="OrthoDB" id="1747532at2759"/>
<protein>
    <recommendedName>
        <fullName evidence="1">Ribonuclease H1 N-terminal domain-containing protein</fullName>
    </recommendedName>
</protein>
<comment type="caution">
    <text evidence="2">The sequence shown here is derived from an EMBL/GenBank/DDBJ whole genome shotgun (WGS) entry which is preliminary data.</text>
</comment>
<evidence type="ECO:0000259" key="1">
    <source>
        <dbReference type="Pfam" id="PF01693"/>
    </source>
</evidence>
<name>A0A8T0CZ79_CORYI</name>
<accession>A0A8T0CZ79</accession>
<dbReference type="AlphaFoldDB" id="A0A8T0CZ79"/>
<dbReference type="Gene3D" id="3.40.970.10">
    <property type="entry name" value="Ribonuclease H1, N-terminal domain"/>
    <property type="match status" value="1"/>
</dbReference>